<dbReference type="eggNOG" id="ENOG502SVII">
    <property type="taxonomic scope" value="Eukaryota"/>
</dbReference>
<reference evidence="3" key="1">
    <citation type="journal article" date="2015" name="BMC Genomics">
        <title>Genomic and transcriptomic analysis of the endophytic fungus Pestalotiopsis fici reveals its lifestyle and high potential for synthesis of natural products.</title>
        <authorList>
            <person name="Wang X."/>
            <person name="Zhang X."/>
            <person name="Liu L."/>
            <person name="Xiang M."/>
            <person name="Wang W."/>
            <person name="Sun X."/>
            <person name="Che Y."/>
            <person name="Guo L."/>
            <person name="Liu G."/>
            <person name="Guo L."/>
            <person name="Wang C."/>
            <person name="Yin W.B."/>
            <person name="Stadler M."/>
            <person name="Zhang X."/>
            <person name="Liu X."/>
        </authorList>
    </citation>
    <scope>NUCLEOTIDE SEQUENCE [LARGE SCALE GENOMIC DNA]</scope>
    <source>
        <strain evidence="3">W106-1 / CGMCC3.15140</strain>
    </source>
</reference>
<evidence type="ECO:0000313" key="3">
    <source>
        <dbReference type="Proteomes" id="UP000030651"/>
    </source>
</evidence>
<dbReference type="InParanoid" id="W3WHW5"/>
<protein>
    <submittedName>
        <fullName evidence="2">Uncharacterized protein</fullName>
    </submittedName>
</protein>
<dbReference type="Proteomes" id="UP000030651">
    <property type="component" value="Unassembled WGS sequence"/>
</dbReference>
<dbReference type="KEGG" id="pfy:PFICI_14979"/>
<dbReference type="HOGENOM" id="CLU_069188_1_0_1"/>
<dbReference type="GeneID" id="19279992"/>
<dbReference type="OMA" id="CCHVWEY"/>
<name>W3WHW5_PESFW</name>
<organism evidence="2 3">
    <name type="scientific">Pestalotiopsis fici (strain W106-1 / CGMCC3.15140)</name>
    <dbReference type="NCBI Taxonomy" id="1229662"/>
    <lineage>
        <taxon>Eukaryota</taxon>
        <taxon>Fungi</taxon>
        <taxon>Dikarya</taxon>
        <taxon>Ascomycota</taxon>
        <taxon>Pezizomycotina</taxon>
        <taxon>Sordariomycetes</taxon>
        <taxon>Xylariomycetidae</taxon>
        <taxon>Amphisphaeriales</taxon>
        <taxon>Sporocadaceae</taxon>
        <taxon>Pestalotiopsis</taxon>
    </lineage>
</organism>
<keyword evidence="3" id="KW-1185">Reference proteome</keyword>
<evidence type="ECO:0000256" key="1">
    <source>
        <dbReference type="SAM" id="MobiDB-lite"/>
    </source>
</evidence>
<accession>W3WHW5</accession>
<proteinExistence type="predicted"/>
<dbReference type="AlphaFoldDB" id="W3WHW5"/>
<gene>
    <name evidence="2" type="ORF">PFICI_14979</name>
</gene>
<dbReference type="EMBL" id="KI912122">
    <property type="protein sequence ID" value="ETS73374.1"/>
    <property type="molecule type" value="Genomic_DNA"/>
</dbReference>
<dbReference type="RefSeq" id="XP_007841751.1">
    <property type="nucleotide sequence ID" value="XM_007843560.1"/>
</dbReference>
<dbReference type="OrthoDB" id="5207784at2759"/>
<feature type="region of interest" description="Disordered" evidence="1">
    <location>
        <begin position="1"/>
        <end position="31"/>
    </location>
</feature>
<sequence length="266" mass="29655">MATLNSKSPSFAPVVGDEPLPGYQEEIDDASSHQSVPPAVLVLSDHHIIREDPGNSNPKPLYELNRGVAVITNATTTVTFSRLDYSVQDVAGAEPSLKVRKRHLYSLEHNRTASLGRYVRNAKFADAPSFWCKSESKKTLGDLGLKIKKKSGFIIQAVNRRDGQNSDPCFVESSQSRDNPVSFGIEWSKKYNRHVWTDALGLLVAFETLVDGKHRLDIKTELQRPALDTLVALWCLKIWWESAKKHADEQPSGGWHEGNYLCISAT</sequence>
<evidence type="ECO:0000313" key="2">
    <source>
        <dbReference type="EMBL" id="ETS73374.1"/>
    </source>
</evidence>